<dbReference type="RefSeq" id="WP_085153531.1">
    <property type="nucleotide sequence ID" value="NZ_AP022612.1"/>
</dbReference>
<name>A0A7I7XR12_9MYCO</name>
<keyword evidence="2" id="KW-1185">Reference proteome</keyword>
<organism evidence="1 2">
    <name type="scientific">Mycolicibacterium confluentis</name>
    <dbReference type="NCBI Taxonomy" id="28047"/>
    <lineage>
        <taxon>Bacteria</taxon>
        <taxon>Bacillati</taxon>
        <taxon>Actinomycetota</taxon>
        <taxon>Actinomycetes</taxon>
        <taxon>Mycobacteriales</taxon>
        <taxon>Mycobacteriaceae</taxon>
        <taxon>Mycolicibacterium</taxon>
    </lineage>
</organism>
<dbReference type="EMBL" id="AP022612">
    <property type="protein sequence ID" value="BBZ31594.1"/>
    <property type="molecule type" value="Genomic_DNA"/>
</dbReference>
<accession>A0A7I7XR12</accession>
<reference evidence="1" key="2">
    <citation type="submission" date="2020-02" db="EMBL/GenBank/DDBJ databases">
        <authorList>
            <person name="Matsumoto Y."/>
            <person name="Motooka D."/>
            <person name="Nakamura S."/>
        </authorList>
    </citation>
    <scope>NUCLEOTIDE SEQUENCE</scope>
    <source>
        <strain evidence="1">JCM 13671</strain>
    </source>
</reference>
<proteinExistence type="predicted"/>
<protein>
    <submittedName>
        <fullName evidence="1">Uncharacterized protein</fullName>
    </submittedName>
</protein>
<reference evidence="1" key="1">
    <citation type="journal article" date="2019" name="Emerg. Microbes Infect.">
        <title>Comprehensive subspecies identification of 175 nontuberculous mycobacteria species based on 7547 genomic profiles.</title>
        <authorList>
            <person name="Matsumoto Y."/>
            <person name="Kinjo T."/>
            <person name="Motooka D."/>
            <person name="Nabeya D."/>
            <person name="Jung N."/>
            <person name="Uechi K."/>
            <person name="Horii T."/>
            <person name="Iida T."/>
            <person name="Fujita J."/>
            <person name="Nakamura S."/>
        </authorList>
    </citation>
    <scope>NUCLEOTIDE SEQUENCE [LARGE SCALE GENOMIC DNA]</scope>
    <source>
        <strain evidence="1">JCM 13671</strain>
    </source>
</reference>
<gene>
    <name evidence="1" type="ORF">MCNF_01990</name>
</gene>
<dbReference type="Proteomes" id="UP000466931">
    <property type="component" value="Chromosome"/>
</dbReference>
<dbReference type="OrthoDB" id="4639836at2"/>
<dbReference type="AlphaFoldDB" id="A0A7I7XR12"/>
<sequence length="157" mass="16864">MPDDLLRYVSGPAPFSWWWLVVAALLIAVVIGWYSAVFALTAPDRRVRDLPVVGSAKIALAKRRYVRAVKAIRARHRSGDLAGASASAAISTQLRAFLTDATGVRAQYMQVADIAASDLRSAAPLLADLNDAQFNAASTVDVNATADAVEELIRAWN</sequence>
<evidence type="ECO:0000313" key="2">
    <source>
        <dbReference type="Proteomes" id="UP000466931"/>
    </source>
</evidence>
<evidence type="ECO:0000313" key="1">
    <source>
        <dbReference type="EMBL" id="BBZ31594.1"/>
    </source>
</evidence>